<accession>A0A554LI67</accession>
<sequence length="319" mass="36925">MKKNLIFIYGADSYRSFEYLKALKNKFIDRGLGETNLQVIDGKNIKNPMQLLSAFQIMPFLSDKRLVVVMKFLSQNKKVAGDCVDILDKIPDTSVVVFYEGASPDMRIRMARALQKNAQIKDFLPLENYQRKKWAQQIFKRNNKTILPEALDFLLTRKKGESLGGLIMELNKLCLLNAEPISVSDVANNITAQFDDKVYHFSGVFLKSFSRQEIFRRLDRLRFQGEDENMIFFTLVNLIRQVLSTKEYQNPSAKELMRDLKISYYPALQLCEAKLPSAFLLEKLFQEFFAYDLAIKTGKMKIGIAIDLIIDKWVKIREG</sequence>
<evidence type="ECO:0000259" key="6">
    <source>
        <dbReference type="Pfam" id="PF21694"/>
    </source>
</evidence>
<feature type="domain" description="DNA polymerase III delta N-terminal" evidence="5">
    <location>
        <begin position="7"/>
        <end position="122"/>
    </location>
</feature>
<dbReference type="GO" id="GO:0006261">
    <property type="term" value="P:DNA-templated DNA replication"/>
    <property type="evidence" value="ECO:0007669"/>
    <property type="project" value="TreeGrafter"/>
</dbReference>
<evidence type="ECO:0000256" key="1">
    <source>
        <dbReference type="ARBA" id="ARBA00022679"/>
    </source>
</evidence>
<reference evidence="7 8" key="1">
    <citation type="submission" date="2017-07" db="EMBL/GenBank/DDBJ databases">
        <title>Mechanisms for carbon and nitrogen cycling indicate functional differentiation within the Candidate Phyla Radiation.</title>
        <authorList>
            <person name="Danczak R.E."/>
            <person name="Johnston M.D."/>
            <person name="Kenah C."/>
            <person name="Slattery M."/>
            <person name="Wrighton K.C."/>
            <person name="Wilkins M.J."/>
        </authorList>
    </citation>
    <scope>NUCLEOTIDE SEQUENCE [LARGE SCALE GENOMIC DNA]</scope>
    <source>
        <strain evidence="7">Licking1014_7</strain>
    </source>
</reference>
<dbReference type="GO" id="GO:0003887">
    <property type="term" value="F:DNA-directed DNA polymerase activity"/>
    <property type="evidence" value="ECO:0007669"/>
    <property type="project" value="UniProtKB-KW"/>
</dbReference>
<proteinExistence type="predicted"/>
<evidence type="ECO:0000259" key="5">
    <source>
        <dbReference type="Pfam" id="PF06144"/>
    </source>
</evidence>
<keyword evidence="1" id="KW-0808">Transferase</keyword>
<evidence type="ECO:0000313" key="7">
    <source>
        <dbReference type="EMBL" id="TSC92551.1"/>
    </source>
</evidence>
<dbReference type="Gene3D" id="1.10.8.60">
    <property type="match status" value="1"/>
</dbReference>
<dbReference type="PANTHER" id="PTHR34388:SF1">
    <property type="entry name" value="DNA POLYMERASE III SUBUNIT DELTA"/>
    <property type="match status" value="1"/>
</dbReference>
<dbReference type="InterPro" id="IPR005790">
    <property type="entry name" value="DNA_polIII_delta"/>
</dbReference>
<evidence type="ECO:0000256" key="2">
    <source>
        <dbReference type="ARBA" id="ARBA00022695"/>
    </source>
</evidence>
<feature type="domain" description="DNA polymerase III delta subunit-like C-terminal" evidence="6">
    <location>
        <begin position="212"/>
        <end position="310"/>
    </location>
</feature>
<evidence type="ECO:0000256" key="3">
    <source>
        <dbReference type="ARBA" id="ARBA00022705"/>
    </source>
</evidence>
<name>A0A554LI67_9BACT</name>
<evidence type="ECO:0000256" key="4">
    <source>
        <dbReference type="ARBA" id="ARBA00022932"/>
    </source>
</evidence>
<evidence type="ECO:0000313" key="8">
    <source>
        <dbReference type="Proteomes" id="UP000315689"/>
    </source>
</evidence>
<keyword evidence="4" id="KW-0239">DNA-directed DNA polymerase</keyword>
<dbReference type="AlphaFoldDB" id="A0A554LI67"/>
<dbReference type="InterPro" id="IPR010372">
    <property type="entry name" value="DNA_pol3_delta_N"/>
</dbReference>
<dbReference type="Pfam" id="PF06144">
    <property type="entry name" value="DNA_pol3_delta"/>
    <property type="match status" value="1"/>
</dbReference>
<dbReference type="Gene3D" id="3.40.50.300">
    <property type="entry name" value="P-loop containing nucleotide triphosphate hydrolases"/>
    <property type="match status" value="1"/>
</dbReference>
<dbReference type="PANTHER" id="PTHR34388">
    <property type="entry name" value="DNA POLYMERASE III SUBUNIT DELTA"/>
    <property type="match status" value="1"/>
</dbReference>
<keyword evidence="2" id="KW-0548">Nucleotidyltransferase</keyword>
<keyword evidence="3" id="KW-0235">DNA replication</keyword>
<dbReference type="Gene3D" id="1.20.272.10">
    <property type="match status" value="1"/>
</dbReference>
<dbReference type="InterPro" id="IPR048466">
    <property type="entry name" value="DNA_pol3_delta-like_C"/>
</dbReference>
<dbReference type="Proteomes" id="UP000315689">
    <property type="component" value="Unassembled WGS sequence"/>
</dbReference>
<dbReference type="InterPro" id="IPR027417">
    <property type="entry name" value="P-loop_NTPase"/>
</dbReference>
<dbReference type="GO" id="GO:0003677">
    <property type="term" value="F:DNA binding"/>
    <property type="evidence" value="ECO:0007669"/>
    <property type="project" value="InterPro"/>
</dbReference>
<dbReference type="EMBL" id="VMGK01000021">
    <property type="protein sequence ID" value="TSC92551.1"/>
    <property type="molecule type" value="Genomic_DNA"/>
</dbReference>
<dbReference type="SUPFAM" id="SSF52540">
    <property type="entry name" value="P-loop containing nucleoside triphosphate hydrolases"/>
    <property type="match status" value="1"/>
</dbReference>
<gene>
    <name evidence="7" type="ORF">CEN89_619</name>
</gene>
<dbReference type="NCBIfam" id="TIGR01128">
    <property type="entry name" value="holA"/>
    <property type="match status" value="1"/>
</dbReference>
<dbReference type="Pfam" id="PF21694">
    <property type="entry name" value="DNA_pol3_delta_C"/>
    <property type="match status" value="1"/>
</dbReference>
<organism evidence="7 8">
    <name type="scientific">Candidatus Berkelbacteria bacterium Licking1014_7</name>
    <dbReference type="NCBI Taxonomy" id="2017147"/>
    <lineage>
        <taxon>Bacteria</taxon>
        <taxon>Candidatus Berkelbacteria</taxon>
    </lineage>
</organism>
<protein>
    <submittedName>
        <fullName evidence="7">Uncharacterized protein</fullName>
    </submittedName>
</protein>
<comment type="caution">
    <text evidence="7">The sequence shown here is derived from an EMBL/GenBank/DDBJ whole genome shotgun (WGS) entry which is preliminary data.</text>
</comment>
<dbReference type="GO" id="GO:0009360">
    <property type="term" value="C:DNA polymerase III complex"/>
    <property type="evidence" value="ECO:0007669"/>
    <property type="project" value="InterPro"/>
</dbReference>